<accession>A0A541BME8</accession>
<proteinExistence type="inferred from homology"/>
<comment type="similarity">
    <text evidence="1">Belongs to the phD/YefM antitoxin family.</text>
</comment>
<evidence type="ECO:0000313" key="3">
    <source>
        <dbReference type="EMBL" id="TQF73505.1"/>
    </source>
</evidence>
<dbReference type="AlphaFoldDB" id="A0A541BME8"/>
<dbReference type="InterPro" id="IPR036165">
    <property type="entry name" value="YefM-like_sf"/>
</dbReference>
<sequence>MESAVAATSVKSARKQLNKLIGAVNHDTVAVEIAGKHGNAVLISRDRFLALQESTFLLRSPELMDSLRRAAARTLHEDAAAPNENVVKRKPARRRKKAKKK</sequence>
<dbReference type="RefSeq" id="WP_142097602.1">
    <property type="nucleotide sequence ID" value="NZ_VIGH01000003.1"/>
</dbReference>
<comment type="caution">
    <text evidence="3">The sequence shown here is derived from an EMBL/GenBank/DDBJ whole genome shotgun (WGS) entry which is preliminary data.</text>
</comment>
<keyword evidence="4" id="KW-1185">Reference proteome</keyword>
<dbReference type="SUPFAM" id="SSF143120">
    <property type="entry name" value="YefM-like"/>
    <property type="match status" value="1"/>
</dbReference>
<dbReference type="Proteomes" id="UP000316256">
    <property type="component" value="Unassembled WGS sequence"/>
</dbReference>
<evidence type="ECO:0000256" key="1">
    <source>
        <dbReference type="ARBA" id="ARBA00009981"/>
    </source>
</evidence>
<feature type="compositionally biased region" description="Basic residues" evidence="2">
    <location>
        <begin position="88"/>
        <end position="101"/>
    </location>
</feature>
<evidence type="ECO:0000313" key="4">
    <source>
        <dbReference type="Proteomes" id="UP000316256"/>
    </source>
</evidence>
<dbReference type="OrthoDB" id="4478243at2"/>
<gene>
    <name evidence="3" type="ORF">FK531_08440</name>
</gene>
<reference evidence="3 4" key="1">
    <citation type="submission" date="2019-06" db="EMBL/GenBank/DDBJ databases">
        <title>Rhodococcus spaelei sp. nov., isolated from a cave.</title>
        <authorList>
            <person name="Lee S.D."/>
        </authorList>
    </citation>
    <scope>NUCLEOTIDE SEQUENCE [LARGE SCALE GENOMIC DNA]</scope>
    <source>
        <strain evidence="3 4">C9-5</strain>
    </source>
</reference>
<dbReference type="EMBL" id="VIGH01000003">
    <property type="protein sequence ID" value="TQF73505.1"/>
    <property type="molecule type" value="Genomic_DNA"/>
</dbReference>
<feature type="region of interest" description="Disordered" evidence="2">
    <location>
        <begin position="75"/>
        <end position="101"/>
    </location>
</feature>
<organism evidence="3 4">
    <name type="scientific">Rhodococcus spelaei</name>
    <dbReference type="NCBI Taxonomy" id="2546320"/>
    <lineage>
        <taxon>Bacteria</taxon>
        <taxon>Bacillati</taxon>
        <taxon>Actinomycetota</taxon>
        <taxon>Actinomycetes</taxon>
        <taxon>Mycobacteriales</taxon>
        <taxon>Nocardiaceae</taxon>
        <taxon>Rhodococcus</taxon>
    </lineage>
</organism>
<evidence type="ECO:0000256" key="2">
    <source>
        <dbReference type="SAM" id="MobiDB-lite"/>
    </source>
</evidence>
<dbReference type="Gene3D" id="3.40.1620.10">
    <property type="entry name" value="YefM-like domain"/>
    <property type="match status" value="1"/>
</dbReference>
<protein>
    <submittedName>
        <fullName evidence="3">Prevent-host-death family protein</fullName>
    </submittedName>
</protein>
<name>A0A541BME8_9NOCA</name>